<comment type="function">
    <text evidence="8">Catalyzes the ATP-dependent amidation of deamido-NAD to form NAD. Uses ammonia as a nitrogen source.</text>
</comment>
<dbReference type="UniPathway" id="UPA00253">
    <property type="reaction ID" value="UER00333"/>
</dbReference>
<dbReference type="Pfam" id="PF02540">
    <property type="entry name" value="NAD_synthase"/>
    <property type="match status" value="1"/>
</dbReference>
<dbReference type="SUPFAM" id="SSF52402">
    <property type="entry name" value="Adenine nucleotide alpha hydrolases-like"/>
    <property type="match status" value="1"/>
</dbReference>
<comment type="similarity">
    <text evidence="1 8 9">Belongs to the NAD synthetase family.</text>
</comment>
<feature type="binding site" evidence="8">
    <location>
        <position position="178"/>
    </location>
    <ligand>
        <name>ATP</name>
        <dbReference type="ChEBI" id="CHEBI:30616"/>
    </ligand>
</feature>
<feature type="binding site" evidence="8">
    <location>
        <position position="147"/>
    </location>
    <ligand>
        <name>deamido-NAD(+)</name>
        <dbReference type="ChEBI" id="CHEBI:58437"/>
        <note>ligand shared between two neighboring subunits</note>
    </ligand>
</feature>
<evidence type="ECO:0000256" key="6">
    <source>
        <dbReference type="ARBA" id="ARBA00022842"/>
    </source>
</evidence>
<evidence type="ECO:0000313" key="13">
    <source>
        <dbReference type="Proteomes" id="UP000051012"/>
    </source>
</evidence>
<accession>A0A0S7YDN5</accession>
<evidence type="ECO:0000256" key="2">
    <source>
        <dbReference type="ARBA" id="ARBA00022598"/>
    </source>
</evidence>
<feature type="binding site" description="in other chain" evidence="8">
    <location>
        <position position="107"/>
    </location>
    <ligand>
        <name>deamido-NAD(+)</name>
        <dbReference type="ChEBI" id="CHEBI:58437"/>
        <note>ligand shared between two neighboring subunits</note>
    </ligand>
</feature>
<dbReference type="GO" id="GO:0003952">
    <property type="term" value="F:NAD+ synthase (glutamine-hydrolyzing) activity"/>
    <property type="evidence" value="ECO:0007669"/>
    <property type="project" value="InterPro"/>
</dbReference>
<proteinExistence type="inferred from homology"/>
<evidence type="ECO:0000256" key="10">
    <source>
        <dbReference type="RuleBase" id="RU003812"/>
    </source>
</evidence>
<dbReference type="GO" id="GO:0004359">
    <property type="term" value="F:glutaminase activity"/>
    <property type="evidence" value="ECO:0007669"/>
    <property type="project" value="InterPro"/>
</dbReference>
<dbReference type="GO" id="GO:0046872">
    <property type="term" value="F:metal ion binding"/>
    <property type="evidence" value="ECO:0007669"/>
    <property type="project" value="UniProtKB-KW"/>
</dbReference>
<organism evidence="12 13">
    <name type="scientific">candidate division TA06 bacterium DG_78</name>
    <dbReference type="NCBI Taxonomy" id="1703772"/>
    <lineage>
        <taxon>Bacteria</taxon>
        <taxon>Bacteria division TA06</taxon>
    </lineage>
</organism>
<sequence>MCDTIAKKIVEWLQATLNETTAKGYVLGMSGGLDSTVCAALIKKATENCLGLILPIETDVREIDDASEVTAVLNVKSQYIDLTSVYTSLIKFLPNSNRIALGNIKARLRMVVLYYYANLNNYLVCGTGNKTEISLGYFTKFGDGACDVLPLGDLYKFEVRALATSLGIPEKIIKKVPSAGLWQGQTDEGEIGFSYEEIDKTIQAIQKGEARGEIGEKLHEMIKKSEHKRKLPKICYLK</sequence>
<dbReference type="NCBIfam" id="NF010587">
    <property type="entry name" value="PRK13980.1"/>
    <property type="match status" value="1"/>
</dbReference>
<evidence type="ECO:0000256" key="5">
    <source>
        <dbReference type="ARBA" id="ARBA00022840"/>
    </source>
</evidence>
<dbReference type="CDD" id="cd00553">
    <property type="entry name" value="NAD_synthase"/>
    <property type="match status" value="1"/>
</dbReference>
<protein>
    <recommendedName>
        <fullName evidence="8 10">NH(3)-dependent NAD(+) synthetase</fullName>
        <ecNumber evidence="8 10">6.3.1.5</ecNumber>
    </recommendedName>
</protein>
<dbReference type="Proteomes" id="UP000051012">
    <property type="component" value="Unassembled WGS sequence"/>
</dbReference>
<evidence type="ECO:0000256" key="4">
    <source>
        <dbReference type="ARBA" id="ARBA00022741"/>
    </source>
</evidence>
<reference evidence="12 13" key="1">
    <citation type="journal article" date="2015" name="Microbiome">
        <title>Genomic resolution of linkages in carbon, nitrogen, and sulfur cycling among widespread estuary sediment bacteria.</title>
        <authorList>
            <person name="Baker B.J."/>
            <person name="Lazar C.S."/>
            <person name="Teske A.P."/>
            <person name="Dick G.J."/>
        </authorList>
    </citation>
    <scope>NUCLEOTIDE SEQUENCE [LARGE SCALE GENOMIC DNA]</scope>
    <source>
        <strain evidence="12">DG_78</strain>
    </source>
</reference>
<feature type="binding site" evidence="8">
    <location>
        <begin position="28"/>
        <end position="35"/>
    </location>
    <ligand>
        <name>ATP</name>
        <dbReference type="ChEBI" id="CHEBI:30616"/>
    </ligand>
</feature>
<keyword evidence="3 8" id="KW-0479">Metal-binding</keyword>
<dbReference type="GO" id="GO:0005524">
    <property type="term" value="F:ATP binding"/>
    <property type="evidence" value="ECO:0007669"/>
    <property type="project" value="UniProtKB-UniRule"/>
</dbReference>
<feature type="binding site" evidence="8">
    <location>
        <position position="156"/>
    </location>
    <ligand>
        <name>ATP</name>
        <dbReference type="ChEBI" id="CHEBI:30616"/>
    </ligand>
</feature>
<dbReference type="GO" id="GO:0009435">
    <property type="term" value="P:NAD+ biosynthetic process"/>
    <property type="evidence" value="ECO:0007669"/>
    <property type="project" value="UniProtKB-UniRule"/>
</dbReference>
<keyword evidence="7 8" id="KW-0520">NAD</keyword>
<dbReference type="Gene3D" id="3.40.50.620">
    <property type="entry name" value="HUPs"/>
    <property type="match status" value="1"/>
</dbReference>
<comment type="catalytic activity">
    <reaction evidence="8 10">
        <text>deamido-NAD(+) + NH4(+) + ATP = AMP + diphosphate + NAD(+) + H(+)</text>
        <dbReference type="Rhea" id="RHEA:21188"/>
        <dbReference type="ChEBI" id="CHEBI:15378"/>
        <dbReference type="ChEBI" id="CHEBI:28938"/>
        <dbReference type="ChEBI" id="CHEBI:30616"/>
        <dbReference type="ChEBI" id="CHEBI:33019"/>
        <dbReference type="ChEBI" id="CHEBI:57540"/>
        <dbReference type="ChEBI" id="CHEBI:58437"/>
        <dbReference type="ChEBI" id="CHEBI:456215"/>
        <dbReference type="EC" id="6.3.1.5"/>
    </reaction>
</comment>
<dbReference type="InterPro" id="IPR022310">
    <property type="entry name" value="NAD/GMP_synthase"/>
</dbReference>
<dbReference type="NCBIfam" id="TIGR00552">
    <property type="entry name" value="nadE"/>
    <property type="match status" value="1"/>
</dbReference>
<keyword evidence="2 8" id="KW-0436">Ligase</keyword>
<dbReference type="PANTHER" id="PTHR23090">
    <property type="entry name" value="NH 3 /GLUTAMINE-DEPENDENT NAD + SYNTHETASE"/>
    <property type="match status" value="1"/>
</dbReference>
<comment type="caution">
    <text evidence="12">The sequence shown here is derived from an EMBL/GenBank/DDBJ whole genome shotgun (WGS) entry which is preliminary data.</text>
</comment>
<evidence type="ECO:0000256" key="3">
    <source>
        <dbReference type="ARBA" id="ARBA00022723"/>
    </source>
</evidence>
<dbReference type="AlphaFoldDB" id="A0A0S7YDN5"/>
<dbReference type="GO" id="GO:0005737">
    <property type="term" value="C:cytoplasm"/>
    <property type="evidence" value="ECO:0007669"/>
    <property type="project" value="InterPro"/>
</dbReference>
<feature type="domain" description="NAD/GMP synthase" evidence="11">
    <location>
        <begin position="6"/>
        <end position="232"/>
    </location>
</feature>
<dbReference type="GO" id="GO:0008795">
    <property type="term" value="F:NAD+ synthase activity"/>
    <property type="evidence" value="ECO:0007669"/>
    <property type="project" value="UniProtKB-UniRule"/>
</dbReference>
<keyword evidence="4 8" id="KW-0547">Nucleotide-binding</keyword>
<name>A0A0S7YDN5_UNCT6</name>
<dbReference type="EC" id="6.3.1.5" evidence="8 10"/>
<feature type="binding site" description="in other chain" evidence="8">
    <location>
        <begin position="227"/>
        <end position="228"/>
    </location>
    <ligand>
        <name>deamido-NAD(+)</name>
        <dbReference type="ChEBI" id="CHEBI:58437"/>
        <note>ligand shared between two neighboring subunits</note>
    </ligand>
</feature>
<dbReference type="InterPro" id="IPR022926">
    <property type="entry name" value="NH(3)-dep_NAD(+)_synth"/>
</dbReference>
<evidence type="ECO:0000256" key="9">
    <source>
        <dbReference type="RuleBase" id="RU003811"/>
    </source>
</evidence>
<feature type="binding site" description="in other chain" evidence="8">
    <location>
        <position position="140"/>
    </location>
    <ligand>
        <name>deamido-NAD(+)</name>
        <dbReference type="ChEBI" id="CHEBI:58437"/>
        <note>ligand shared between two neighboring subunits</note>
    </ligand>
</feature>
<keyword evidence="6 8" id="KW-0460">Magnesium</keyword>
<evidence type="ECO:0000313" key="12">
    <source>
        <dbReference type="EMBL" id="KPJ72297.1"/>
    </source>
</evidence>
<feature type="binding site" evidence="8">
    <location>
        <position position="132"/>
    </location>
    <ligand>
        <name>Mg(2+)</name>
        <dbReference type="ChEBI" id="CHEBI:18420"/>
    </ligand>
</feature>
<evidence type="ECO:0000256" key="8">
    <source>
        <dbReference type="HAMAP-Rule" id="MF_00193"/>
    </source>
</evidence>
<dbReference type="InterPro" id="IPR003694">
    <property type="entry name" value="NAD_synthase"/>
</dbReference>
<dbReference type="PANTHER" id="PTHR23090:SF9">
    <property type="entry name" value="GLUTAMINE-DEPENDENT NAD(+) SYNTHETASE"/>
    <property type="match status" value="1"/>
</dbReference>
<gene>
    <name evidence="8" type="primary">nadE</name>
    <name evidence="12" type="ORF">AMJ52_06810</name>
</gene>
<keyword evidence="5 8" id="KW-0067">ATP-binding</keyword>
<evidence type="ECO:0000256" key="7">
    <source>
        <dbReference type="ARBA" id="ARBA00023027"/>
    </source>
</evidence>
<evidence type="ECO:0000259" key="11">
    <source>
        <dbReference type="Pfam" id="PF02540"/>
    </source>
</evidence>
<dbReference type="EMBL" id="LJNI01000084">
    <property type="protein sequence ID" value="KPJ72297.1"/>
    <property type="molecule type" value="Genomic_DNA"/>
</dbReference>
<evidence type="ECO:0000256" key="1">
    <source>
        <dbReference type="ARBA" id="ARBA00005859"/>
    </source>
</evidence>
<comment type="pathway">
    <text evidence="8">Cofactor biosynthesis; NAD(+) biosynthesis; NAD(+) from deamido-NAD(+) (ammonia route): step 1/1.</text>
</comment>
<dbReference type="HAMAP" id="MF_00193">
    <property type="entry name" value="NadE_ammonia_dep"/>
    <property type="match status" value="1"/>
</dbReference>
<dbReference type="InterPro" id="IPR014729">
    <property type="entry name" value="Rossmann-like_a/b/a_fold"/>
</dbReference>
<feature type="binding site" evidence="8">
    <location>
        <position position="127"/>
    </location>
    <ligand>
        <name>ATP</name>
        <dbReference type="ChEBI" id="CHEBI:30616"/>
    </ligand>
</feature>
<dbReference type="PATRIC" id="fig|1703772.3.peg.104"/>
<comment type="subunit">
    <text evidence="8">Homodimer.</text>
</comment>
<feature type="binding site" evidence="8">
    <location>
        <position position="34"/>
    </location>
    <ligand>
        <name>Mg(2+)</name>
        <dbReference type="ChEBI" id="CHEBI:18420"/>
    </ligand>
</feature>